<evidence type="ECO:0000313" key="7">
    <source>
        <dbReference type="EMBL" id="SHH07912.1"/>
    </source>
</evidence>
<keyword evidence="3" id="KW-0328">Glycosyltransferase</keyword>
<evidence type="ECO:0000256" key="2">
    <source>
        <dbReference type="ARBA" id="ARBA00006739"/>
    </source>
</evidence>
<organism evidence="7 8">
    <name type="scientific">Jatrophihabitans endophyticus</name>
    <dbReference type="NCBI Taxonomy" id="1206085"/>
    <lineage>
        <taxon>Bacteria</taxon>
        <taxon>Bacillati</taxon>
        <taxon>Actinomycetota</taxon>
        <taxon>Actinomycetes</taxon>
        <taxon>Jatrophihabitantales</taxon>
        <taxon>Jatrophihabitantaceae</taxon>
        <taxon>Jatrophihabitans</taxon>
    </lineage>
</organism>
<reference evidence="7 8" key="1">
    <citation type="submission" date="2016-11" db="EMBL/GenBank/DDBJ databases">
        <authorList>
            <person name="Jaros S."/>
            <person name="Januszkiewicz K."/>
            <person name="Wedrychowicz H."/>
        </authorList>
    </citation>
    <scope>NUCLEOTIDE SEQUENCE [LARGE SCALE GENOMIC DNA]</scope>
    <source>
        <strain evidence="7 8">DSM 45627</strain>
    </source>
</reference>
<dbReference type="STRING" id="1206085.SAMN05443575_3265"/>
<protein>
    <submittedName>
        <fullName evidence="7">Mycofactocin system glycosyltransferase</fullName>
    </submittedName>
</protein>
<feature type="compositionally biased region" description="Low complexity" evidence="5">
    <location>
        <begin position="1"/>
        <end position="13"/>
    </location>
</feature>
<feature type="domain" description="Glycosyltransferase 2-like" evidence="6">
    <location>
        <begin position="105"/>
        <end position="228"/>
    </location>
</feature>
<dbReference type="Gene3D" id="3.90.550.10">
    <property type="entry name" value="Spore Coat Polysaccharide Biosynthesis Protein SpsA, Chain A"/>
    <property type="match status" value="1"/>
</dbReference>
<dbReference type="GO" id="GO:0016757">
    <property type="term" value="F:glycosyltransferase activity"/>
    <property type="evidence" value="ECO:0007669"/>
    <property type="project" value="UniProtKB-KW"/>
</dbReference>
<evidence type="ECO:0000256" key="1">
    <source>
        <dbReference type="ARBA" id="ARBA00004776"/>
    </source>
</evidence>
<evidence type="ECO:0000256" key="5">
    <source>
        <dbReference type="SAM" id="MobiDB-lite"/>
    </source>
</evidence>
<keyword evidence="4 7" id="KW-0808">Transferase</keyword>
<dbReference type="EMBL" id="FQVU01000004">
    <property type="protein sequence ID" value="SHH07912.1"/>
    <property type="molecule type" value="Genomic_DNA"/>
</dbReference>
<comment type="pathway">
    <text evidence="1">Cell wall biogenesis; cell wall polysaccharide biosynthesis.</text>
</comment>
<dbReference type="InterPro" id="IPR001173">
    <property type="entry name" value="Glyco_trans_2-like"/>
</dbReference>
<name>A0A1M5Q1T9_9ACTN</name>
<evidence type="ECO:0000259" key="6">
    <source>
        <dbReference type="Pfam" id="PF00535"/>
    </source>
</evidence>
<dbReference type="AlphaFoldDB" id="A0A1M5Q1T9"/>
<dbReference type="Proteomes" id="UP000186132">
    <property type="component" value="Unassembled WGS sequence"/>
</dbReference>
<dbReference type="NCBIfam" id="TIGR03965">
    <property type="entry name" value="mycofact_glyco"/>
    <property type="match status" value="1"/>
</dbReference>
<proteinExistence type="inferred from homology"/>
<dbReference type="InterPro" id="IPR029044">
    <property type="entry name" value="Nucleotide-diphossugar_trans"/>
</dbReference>
<dbReference type="SUPFAM" id="SSF53448">
    <property type="entry name" value="Nucleotide-diphospho-sugar transferases"/>
    <property type="match status" value="1"/>
</dbReference>
<gene>
    <name evidence="7" type="ORF">SAMN05443575_3265</name>
</gene>
<accession>A0A1M5Q1T9</accession>
<dbReference type="PANTHER" id="PTHR43179:SF12">
    <property type="entry name" value="GALACTOFURANOSYLTRANSFERASE GLFT2"/>
    <property type="match status" value="1"/>
</dbReference>
<evidence type="ECO:0000313" key="8">
    <source>
        <dbReference type="Proteomes" id="UP000186132"/>
    </source>
</evidence>
<dbReference type="PANTHER" id="PTHR43179">
    <property type="entry name" value="RHAMNOSYLTRANSFERASE WBBL"/>
    <property type="match status" value="1"/>
</dbReference>
<evidence type="ECO:0000256" key="3">
    <source>
        <dbReference type="ARBA" id="ARBA00022676"/>
    </source>
</evidence>
<dbReference type="InterPro" id="IPR023981">
    <property type="entry name" value="MftF"/>
</dbReference>
<dbReference type="RefSeq" id="WP_073391455.1">
    <property type="nucleotide sequence ID" value="NZ_FQVU01000004.1"/>
</dbReference>
<sequence>MSTAAAAATTTAARPAVEDVPLPDGFRVTPGADATEVEPGVWFGGQPARVLRLSAAGRQAWADLRSGAPVAGRVSGLVARRFVAVGMAHPVPPVPPVGDGVPSLTVVVPVHDRPAELDRSLAALGGVHPVVVVDDASPDAAAVRRVAARHGARVVRLAVNGGPGAARNAGLAAVATELVALVDSDTEATPAALHELAAQLADPLTAAAAPRIRAESGASASARYSRARGSLDLGPEPARVAPYTPVSYVPTAVLVARTEALRDVARAGHVFDPALRYGEDVDLVWRLLADGGQVRYCPATTVTHHDPHTWRGLLARRFRYGTSAAPLARKHPRNLAPLVVHPWYTTAVVALLARRPMTAVGAAAGALVATRRTVAAAGLPATAVRPAHVVRGVGQTGLGVARYAVQFAAPALLLATTRRRTRTSALALLLAPALTEWRRRRPELDPVRFAAAAVADDCAYGAGVVAGCVRHRTITPLLPVRARPVPTRRRST</sequence>
<dbReference type="Pfam" id="PF00535">
    <property type="entry name" value="Glycos_transf_2"/>
    <property type="match status" value="1"/>
</dbReference>
<comment type="similarity">
    <text evidence="2">Belongs to the glycosyltransferase 2 family.</text>
</comment>
<evidence type="ECO:0000256" key="4">
    <source>
        <dbReference type="ARBA" id="ARBA00022679"/>
    </source>
</evidence>
<feature type="region of interest" description="Disordered" evidence="5">
    <location>
        <begin position="1"/>
        <end position="24"/>
    </location>
</feature>
<keyword evidence="8" id="KW-1185">Reference proteome</keyword>